<organism evidence="2 3">
    <name type="scientific">Kaistella jeonii</name>
    <dbReference type="NCBI Taxonomy" id="266749"/>
    <lineage>
        <taxon>Bacteria</taxon>
        <taxon>Pseudomonadati</taxon>
        <taxon>Bacteroidota</taxon>
        <taxon>Flavobacteriia</taxon>
        <taxon>Flavobacteriales</taxon>
        <taxon>Weeksellaceae</taxon>
        <taxon>Chryseobacterium group</taxon>
        <taxon>Kaistella</taxon>
    </lineage>
</organism>
<proteinExistence type="predicted"/>
<accession>A0A0C1D931</accession>
<dbReference type="AlphaFoldDB" id="A0A0C1D931"/>
<dbReference type="Proteomes" id="UP000031473">
    <property type="component" value="Unassembled WGS sequence"/>
</dbReference>
<reference evidence="2 3" key="1">
    <citation type="submission" date="2014-10" db="EMBL/GenBank/DDBJ databases">
        <title>Kaistella jeonii genome.</title>
        <authorList>
            <person name="Clayton J.T."/>
            <person name="Newman J.D."/>
        </authorList>
    </citation>
    <scope>NUCLEOTIDE SEQUENCE [LARGE SCALE GENOMIC DNA]</scope>
    <source>
        <strain evidence="2 3">DSM 17048</strain>
    </source>
</reference>
<dbReference type="STRING" id="266749.SAMN05421876_101478"/>
<evidence type="ECO:0000256" key="1">
    <source>
        <dbReference type="SAM" id="SignalP"/>
    </source>
</evidence>
<comment type="caution">
    <text evidence="2">The sequence shown here is derived from an EMBL/GenBank/DDBJ whole genome shotgun (WGS) entry which is preliminary data.</text>
</comment>
<keyword evidence="3" id="KW-1185">Reference proteome</keyword>
<evidence type="ECO:0000313" key="3">
    <source>
        <dbReference type="Proteomes" id="UP000031473"/>
    </source>
</evidence>
<dbReference type="RefSeq" id="WP_039347131.1">
    <property type="nucleotide sequence ID" value="NZ_FOLA01000001.1"/>
</dbReference>
<gene>
    <name evidence="2" type="ORF">OA86_00300</name>
</gene>
<name>A0A0C1D931_9FLAO</name>
<feature type="signal peptide" evidence="1">
    <location>
        <begin position="1"/>
        <end position="23"/>
    </location>
</feature>
<sequence length="637" mass="71430">MKLKKSLVAICTFSCLAITAQQAGFNVLEKDYDISRKAKKGYLGGIEGKENGNFDMIYFLPSSKRKVKIETYSFDKDANLTNTVKDDWEVEKARKRYKGLTYKGDLLINKAISVSSNMMGRMVYKNREVTAKYNWLAGGYVKKVKMLDKQKLANENGDEYLFGGAYEVERDSAILVIGFPYNKEKADFSKMDFMKVNNTGKITNLETINTGYQLRPVFSKALLDDDSKNIENDDLPRDWIHIMSPAKGTAGDPNEMTYFRISPKGKIKENFKFIAPTAGYRIINAYEKNGEVILYGLGIKKDGKSTEEILGSAVSATSMDSEEIEQTKGGSSATENIIGKVSGLGGLISAARKTVNVVSGKEEMMPTQDALDTMMDEKKYTDFILCKMSGGKAVFVNATPIAELNQKAVAGPDMKKPLEFDGKKFKTNNFQILNDGSMLLSFQDFKKNNSRGGGGSKFLNTLAGVYTSSSGKKYDRIYQGLYMLHFTPDGRLNKNYTVLLDQQNKKGFFNNSPMTADNFSATSYIIQSKDGKSVNWIMEMVKAIDVDTDFSSTTNFFNGSTTNITTTSYAPFYSIEYGKLNLQSGTSTEFRTLGDLEKKKFYLYEKYNRIQIGDYTYFFSETPKGDRMLISRLDLNQ</sequence>
<dbReference type="EMBL" id="JSYL01000001">
    <property type="protein sequence ID" value="KIA90385.1"/>
    <property type="molecule type" value="Genomic_DNA"/>
</dbReference>
<protein>
    <submittedName>
        <fullName evidence="2">Uncharacterized protein</fullName>
    </submittedName>
</protein>
<feature type="chain" id="PRO_5030004905" evidence="1">
    <location>
        <begin position="24"/>
        <end position="637"/>
    </location>
</feature>
<evidence type="ECO:0000313" key="2">
    <source>
        <dbReference type="EMBL" id="KIA90385.1"/>
    </source>
</evidence>
<keyword evidence="1" id="KW-0732">Signal</keyword>
<dbReference type="OrthoDB" id="1488720at2"/>